<dbReference type="GO" id="GO:0003849">
    <property type="term" value="F:3-deoxy-7-phosphoheptulonate synthase activity"/>
    <property type="evidence" value="ECO:0007669"/>
    <property type="project" value="UniProtKB-EC"/>
</dbReference>
<dbReference type="Pfam" id="PF00793">
    <property type="entry name" value="DAHP_synth_1"/>
    <property type="match status" value="1"/>
</dbReference>
<sequence length="279" mass="31281">MSLEAELKVDIKLVARKNNENTIIDLENTKVGEGFFTIIAGPCSVENKEIIEETAHFLSELGIKIMRGGVFKPRTSPYSFQGLGKKGLEYLKLAAEKYNLKIITEALDEDTLKLVNECADIIQIGSRNAQNYGLLRKVGKLNKPVLLKRGFMMTIEEFLYSAEYIAFEGNKNIILCERGIRTFETKTRNTLDISAIPVLKKETHLPIIIDPSHAAGRRDIIPDLIKASLAIGAHGIMVEIHPQPEKALSDGKQSMIFKEFEKTIKEIKELADVLKVEIK</sequence>
<gene>
    <name evidence="3" type="primary">aroF</name>
    <name evidence="3" type="ORF">JRV97_01300</name>
</gene>
<dbReference type="SUPFAM" id="SSF51569">
    <property type="entry name" value="Aldolase"/>
    <property type="match status" value="1"/>
</dbReference>
<dbReference type="PANTHER" id="PTHR43018:SF2">
    <property type="entry name" value="PHOSPHO-2-DEHYDRO-3-DEOXYHEPTONATE ALDOLASE"/>
    <property type="match status" value="1"/>
</dbReference>
<dbReference type="InterPro" id="IPR006268">
    <property type="entry name" value="DAHP_syn_2"/>
</dbReference>
<dbReference type="InterPro" id="IPR013785">
    <property type="entry name" value="Aldolase_TIM"/>
</dbReference>
<dbReference type="NCBIfam" id="NF009239">
    <property type="entry name" value="PRK12595.1"/>
    <property type="match status" value="1"/>
</dbReference>
<protein>
    <submittedName>
        <fullName evidence="3">3-deoxy-7-phosphoheptulonate synthase</fullName>
        <ecNumber evidence="3">2.5.1.54</ecNumber>
    </submittedName>
</protein>
<evidence type="ECO:0000313" key="3">
    <source>
        <dbReference type="EMBL" id="WGS65223.1"/>
    </source>
</evidence>
<dbReference type="Proteomes" id="UP001232493">
    <property type="component" value="Chromosome"/>
</dbReference>
<dbReference type="NCBIfam" id="NF006421">
    <property type="entry name" value="PRK08673.1"/>
    <property type="match status" value="1"/>
</dbReference>
<dbReference type="PANTHER" id="PTHR43018">
    <property type="entry name" value="PHOSPHO-2-DEHYDRO-3-DEOXYHEPTONATE ALDOLASE"/>
    <property type="match status" value="1"/>
</dbReference>
<feature type="domain" description="DAHP synthetase I/KDSA" evidence="2">
    <location>
        <begin position="24"/>
        <end position="272"/>
    </location>
</feature>
<dbReference type="InterPro" id="IPR052899">
    <property type="entry name" value="Class-I_DAHP_synthase"/>
</dbReference>
<dbReference type="InterPro" id="IPR006218">
    <property type="entry name" value="DAHP1/KDSA"/>
</dbReference>
<proteinExistence type="predicted"/>
<organism evidence="3 4">
    <name type="scientific">Marinitoga aeolica</name>
    <dbReference type="NCBI Taxonomy" id="2809031"/>
    <lineage>
        <taxon>Bacteria</taxon>
        <taxon>Thermotogati</taxon>
        <taxon>Thermotogota</taxon>
        <taxon>Thermotogae</taxon>
        <taxon>Petrotogales</taxon>
        <taxon>Petrotogaceae</taxon>
        <taxon>Marinitoga</taxon>
    </lineage>
</organism>
<name>A0ABY8PRG3_9BACT</name>
<evidence type="ECO:0000313" key="4">
    <source>
        <dbReference type="Proteomes" id="UP001232493"/>
    </source>
</evidence>
<reference evidence="3 4" key="1">
    <citation type="submission" date="2021-02" db="EMBL/GenBank/DDBJ databases">
        <title>Characterization of Marinitoga sp. nov. str. BP5-C20A.</title>
        <authorList>
            <person name="Erauso G."/>
            <person name="Postec A."/>
        </authorList>
    </citation>
    <scope>NUCLEOTIDE SEQUENCE [LARGE SCALE GENOMIC DNA]</scope>
    <source>
        <strain evidence="3 4">BP5-C20A</strain>
    </source>
</reference>
<dbReference type="NCBIfam" id="TIGR01361">
    <property type="entry name" value="DAHP_synth_Bsub"/>
    <property type="match status" value="1"/>
</dbReference>
<evidence type="ECO:0000259" key="2">
    <source>
        <dbReference type="Pfam" id="PF00793"/>
    </source>
</evidence>
<dbReference type="EC" id="2.5.1.54" evidence="3"/>
<keyword evidence="4" id="KW-1185">Reference proteome</keyword>
<accession>A0ABY8PRG3</accession>
<dbReference type="EMBL" id="CP069362">
    <property type="protein sequence ID" value="WGS65223.1"/>
    <property type="molecule type" value="Genomic_DNA"/>
</dbReference>
<keyword evidence="1 3" id="KW-0808">Transferase</keyword>
<evidence type="ECO:0000256" key="1">
    <source>
        <dbReference type="ARBA" id="ARBA00022679"/>
    </source>
</evidence>
<dbReference type="Gene3D" id="3.20.20.70">
    <property type="entry name" value="Aldolase class I"/>
    <property type="match status" value="1"/>
</dbReference>